<organism evidence="6 7">
    <name type="scientific">Clohesyomyces aquaticus</name>
    <dbReference type="NCBI Taxonomy" id="1231657"/>
    <lineage>
        <taxon>Eukaryota</taxon>
        <taxon>Fungi</taxon>
        <taxon>Dikarya</taxon>
        <taxon>Ascomycota</taxon>
        <taxon>Pezizomycotina</taxon>
        <taxon>Dothideomycetes</taxon>
        <taxon>Pleosporomycetidae</taxon>
        <taxon>Pleosporales</taxon>
        <taxon>Lindgomycetaceae</taxon>
        <taxon>Clohesyomyces</taxon>
    </lineage>
</organism>
<dbReference type="Gene3D" id="3.30.390.110">
    <property type="match status" value="1"/>
</dbReference>
<feature type="domain" description="Ribosomal eL28/Mak16" evidence="5">
    <location>
        <begin position="8"/>
        <end position="124"/>
    </location>
</feature>
<dbReference type="OrthoDB" id="338850at2759"/>
<dbReference type="EMBL" id="MCFA01000404">
    <property type="protein sequence ID" value="ORX92293.1"/>
    <property type="molecule type" value="Genomic_DNA"/>
</dbReference>
<feature type="compositionally biased region" description="Basic residues" evidence="4">
    <location>
        <begin position="138"/>
        <end position="147"/>
    </location>
</feature>
<comment type="similarity">
    <text evidence="1">Belongs to the eukaryotic ribosomal protein eL28 family.</text>
</comment>
<dbReference type="Pfam" id="PF01778">
    <property type="entry name" value="Ribosomal_L28e"/>
    <property type="match status" value="1"/>
</dbReference>
<dbReference type="AlphaFoldDB" id="A0A1Y1Y2R5"/>
<dbReference type="PANTHER" id="PTHR10544">
    <property type="entry name" value="60S RIBOSOMAL PROTEIN L28"/>
    <property type="match status" value="1"/>
</dbReference>
<dbReference type="GO" id="GO:0003735">
    <property type="term" value="F:structural constituent of ribosome"/>
    <property type="evidence" value="ECO:0007669"/>
    <property type="project" value="InterPro"/>
</dbReference>
<accession>A0A1Y1Y2R5</accession>
<evidence type="ECO:0000259" key="5">
    <source>
        <dbReference type="Pfam" id="PF01778"/>
    </source>
</evidence>
<keyword evidence="3" id="KW-0687">Ribonucleoprotein</keyword>
<feature type="compositionally biased region" description="Polar residues" evidence="4">
    <location>
        <begin position="76"/>
        <end position="94"/>
    </location>
</feature>
<dbReference type="Proteomes" id="UP000193144">
    <property type="component" value="Unassembled WGS sequence"/>
</dbReference>
<feature type="region of interest" description="Disordered" evidence="4">
    <location>
        <begin position="122"/>
        <end position="147"/>
    </location>
</feature>
<dbReference type="GO" id="GO:1990904">
    <property type="term" value="C:ribonucleoprotein complex"/>
    <property type="evidence" value="ECO:0007669"/>
    <property type="project" value="UniProtKB-KW"/>
</dbReference>
<proteinExistence type="inferred from homology"/>
<keyword evidence="2" id="KW-0689">Ribosomal protein</keyword>
<evidence type="ECO:0000256" key="1">
    <source>
        <dbReference type="ARBA" id="ARBA00007926"/>
    </source>
</evidence>
<dbReference type="InterPro" id="IPR002672">
    <property type="entry name" value="Ribosomal_eL28"/>
</dbReference>
<evidence type="ECO:0000256" key="4">
    <source>
        <dbReference type="SAM" id="MobiDB-lite"/>
    </source>
</evidence>
<reference evidence="6 7" key="1">
    <citation type="submission" date="2016-07" db="EMBL/GenBank/DDBJ databases">
        <title>Pervasive Adenine N6-methylation of Active Genes in Fungi.</title>
        <authorList>
            <consortium name="DOE Joint Genome Institute"/>
            <person name="Mondo S.J."/>
            <person name="Dannebaum R.O."/>
            <person name="Kuo R.C."/>
            <person name="Labutti K."/>
            <person name="Haridas S."/>
            <person name="Kuo A."/>
            <person name="Salamov A."/>
            <person name="Ahrendt S.R."/>
            <person name="Lipzen A."/>
            <person name="Sullivan W."/>
            <person name="Andreopoulos W.B."/>
            <person name="Clum A."/>
            <person name="Lindquist E."/>
            <person name="Daum C."/>
            <person name="Ramamoorthy G.K."/>
            <person name="Gryganskyi A."/>
            <person name="Culley D."/>
            <person name="Magnuson J.K."/>
            <person name="James T.Y."/>
            <person name="O'Malley M.A."/>
            <person name="Stajich J.E."/>
            <person name="Spatafora J.W."/>
            <person name="Visel A."/>
            <person name="Grigoriev I.V."/>
        </authorList>
    </citation>
    <scope>NUCLEOTIDE SEQUENCE [LARGE SCALE GENOMIC DNA]</scope>
    <source>
        <strain evidence="6 7">CBS 115471</strain>
    </source>
</reference>
<evidence type="ECO:0000256" key="2">
    <source>
        <dbReference type="ARBA" id="ARBA00022980"/>
    </source>
</evidence>
<comment type="caution">
    <text evidence="6">The sequence shown here is derived from an EMBL/GenBank/DDBJ whole genome shotgun (WGS) entry which is preliminary data.</text>
</comment>
<sequence>MATLSSDLIWEITRGTSSTLVKRKQAGGQQFSRDALNLKNSYRRKYEGMVSNKSVGIKAGEDGSVILLTKKPGKENQPSAQIQSTTFGSKKSSRKTYSAIANSTHKYRPDLLKEAVVRASAIRKTSKPVKKDQPTKLRGAKAKAAKA</sequence>
<gene>
    <name evidence="6" type="ORF">BCR34DRAFT_581169</name>
</gene>
<feature type="region of interest" description="Disordered" evidence="4">
    <location>
        <begin position="71"/>
        <end position="94"/>
    </location>
</feature>
<evidence type="ECO:0000256" key="3">
    <source>
        <dbReference type="ARBA" id="ARBA00023274"/>
    </source>
</evidence>
<evidence type="ECO:0000313" key="6">
    <source>
        <dbReference type="EMBL" id="ORX92293.1"/>
    </source>
</evidence>
<dbReference type="STRING" id="1231657.A0A1Y1Y2R5"/>
<dbReference type="InterPro" id="IPR029004">
    <property type="entry name" value="Ribosomal_eL28/Mak16"/>
</dbReference>
<dbReference type="GO" id="GO:0006412">
    <property type="term" value="P:translation"/>
    <property type="evidence" value="ECO:0007669"/>
    <property type="project" value="InterPro"/>
</dbReference>
<protein>
    <submittedName>
        <fullName evidence="6">Ribosomal L28e/Mak16</fullName>
    </submittedName>
</protein>
<keyword evidence="7" id="KW-1185">Reference proteome</keyword>
<evidence type="ECO:0000313" key="7">
    <source>
        <dbReference type="Proteomes" id="UP000193144"/>
    </source>
</evidence>
<dbReference type="GO" id="GO:0005840">
    <property type="term" value="C:ribosome"/>
    <property type="evidence" value="ECO:0007669"/>
    <property type="project" value="UniProtKB-KW"/>
</dbReference>
<name>A0A1Y1Y2R5_9PLEO</name>